<accession>A0A399T8M5</accession>
<reference evidence="2 3" key="1">
    <citation type="submission" date="2018-08" db="EMBL/GenBank/DDBJ databases">
        <title>Pallidiluteibacterium maritimus gen. nov., sp. nov., isolated from coastal sediment.</title>
        <authorList>
            <person name="Zhou L.Y."/>
        </authorList>
    </citation>
    <scope>NUCLEOTIDE SEQUENCE [LARGE SCALE GENOMIC DNA]</scope>
    <source>
        <strain evidence="2 3">XSD2</strain>
    </source>
</reference>
<evidence type="ECO:0000256" key="1">
    <source>
        <dbReference type="SAM" id="SignalP"/>
    </source>
</evidence>
<dbReference type="OrthoDB" id="1093738at2"/>
<keyword evidence="3" id="KW-1185">Reference proteome</keyword>
<dbReference type="EMBL" id="QWGR01000001">
    <property type="protein sequence ID" value="RIJ50557.1"/>
    <property type="molecule type" value="Genomic_DNA"/>
</dbReference>
<evidence type="ECO:0000313" key="2">
    <source>
        <dbReference type="EMBL" id="RIJ50557.1"/>
    </source>
</evidence>
<gene>
    <name evidence="2" type="ORF">D1614_01065</name>
</gene>
<evidence type="ECO:0000313" key="3">
    <source>
        <dbReference type="Proteomes" id="UP000265926"/>
    </source>
</evidence>
<dbReference type="Gene3D" id="2.40.160.20">
    <property type="match status" value="1"/>
</dbReference>
<dbReference type="RefSeq" id="WP_119436027.1">
    <property type="nucleotide sequence ID" value="NZ_QWGR01000001.1"/>
</dbReference>
<dbReference type="InterPro" id="IPR011250">
    <property type="entry name" value="OMP/PagP_B-barrel"/>
</dbReference>
<name>A0A399T8M5_9BACT</name>
<feature type="signal peptide" evidence="1">
    <location>
        <begin position="1"/>
        <end position="24"/>
    </location>
</feature>
<dbReference type="Proteomes" id="UP000265926">
    <property type="component" value="Unassembled WGS sequence"/>
</dbReference>
<dbReference type="SUPFAM" id="SSF56925">
    <property type="entry name" value="OMPA-like"/>
    <property type="match status" value="1"/>
</dbReference>
<organism evidence="2 3">
    <name type="scientific">Maribellus luteus</name>
    <dbReference type="NCBI Taxonomy" id="2305463"/>
    <lineage>
        <taxon>Bacteria</taxon>
        <taxon>Pseudomonadati</taxon>
        <taxon>Bacteroidota</taxon>
        <taxon>Bacteroidia</taxon>
        <taxon>Marinilabiliales</taxon>
        <taxon>Prolixibacteraceae</taxon>
        <taxon>Maribellus</taxon>
    </lineage>
</organism>
<dbReference type="AlphaFoldDB" id="A0A399T8M5"/>
<feature type="chain" id="PRO_5017300426" description="Outer membrane protein beta-barrel domain-containing protein" evidence="1">
    <location>
        <begin position="25"/>
        <end position="249"/>
    </location>
</feature>
<comment type="caution">
    <text evidence="2">The sequence shown here is derived from an EMBL/GenBank/DDBJ whole genome shotgun (WGS) entry which is preliminary data.</text>
</comment>
<evidence type="ECO:0008006" key="4">
    <source>
        <dbReference type="Google" id="ProtNLM"/>
    </source>
</evidence>
<protein>
    <recommendedName>
        <fullName evidence="4">Outer membrane protein beta-barrel domain-containing protein</fullName>
    </recommendedName>
</protein>
<keyword evidence="1" id="KW-0732">Signal</keyword>
<sequence length="249" mass="28228">MPSKTHLLLLFFFLATTFLNHVSAQDPEIKLNENNDKRWRIALTGGMGYRVASSKDSKQLFTQQGFDKSQVDSYFKGIKWGPKASAQVHYLFKENYGIGIDYQFHYGSGSMNGIIDPQDGVTLYYGELKDKIFTNYIGLSLYEEIWVKPEVWNFYAQASFGITYFRQENETFYSPVLITGKAPGINAEAGLDYFITPRIAVGANLNCFLSTISKIKVDDGTSTTEIKLEDKQREGLSRLDAGVGLRFYF</sequence>
<proteinExistence type="predicted"/>